<sequence>MATIGNTYIQLIDALKAGDMARAVVVNALRKISPVKADANVITCNQGTKHKHMVLTGLPTAAWTALYEGIPQSKAGYTQVEDTTGMLQGRSSVDTRLLDISKDPEAIRMMYATPHLETMVQEFEKTFFYSDVSVNGRKFHGLAPRYSSLTQGKASSQIVDGGGAGSDNTSIWFVTWGDHATSLITPEGIPAGVQREDKGEQRTLDENMNPYYVKEEIFTDHVGTAVADWRYNARIANIDVSDINGTDINDLMISAYYKLQGTRTYDRSTGDPQFDMGSTGRTVIYMNRTVMARLDRQSRDPNKGVRLTESEGIDGQMLTTWRGLPIRETDSILNTEARVV</sequence>
<gene>
    <name evidence="1" type="ORF">ACFFJC_10620</name>
</gene>
<organism evidence="1 2">
    <name type="scientific">Novosphingobium soli</name>
    <dbReference type="NCBI Taxonomy" id="574956"/>
    <lineage>
        <taxon>Bacteria</taxon>
        <taxon>Pseudomonadati</taxon>
        <taxon>Pseudomonadota</taxon>
        <taxon>Alphaproteobacteria</taxon>
        <taxon>Sphingomonadales</taxon>
        <taxon>Sphingomonadaceae</taxon>
        <taxon>Novosphingobium</taxon>
    </lineage>
</organism>
<dbReference type="EMBL" id="JBHLWK010000013">
    <property type="protein sequence ID" value="MFC0204726.1"/>
    <property type="molecule type" value="Genomic_DNA"/>
</dbReference>
<reference evidence="1 2" key="1">
    <citation type="submission" date="2024-09" db="EMBL/GenBank/DDBJ databases">
        <authorList>
            <person name="Sun Q."/>
            <person name="Mori K."/>
        </authorList>
    </citation>
    <scope>NUCLEOTIDE SEQUENCE [LARGE SCALE GENOMIC DNA]</scope>
    <source>
        <strain evidence="1 2">CCM 7706</strain>
    </source>
</reference>
<accession>A0ABV6CXH9</accession>
<comment type="caution">
    <text evidence="1">The sequence shown here is derived from an EMBL/GenBank/DDBJ whole genome shotgun (WGS) entry which is preliminary data.</text>
</comment>
<dbReference type="Pfam" id="PF20911">
    <property type="entry name" value="GP7"/>
    <property type="match status" value="1"/>
</dbReference>
<evidence type="ECO:0000313" key="1">
    <source>
        <dbReference type="EMBL" id="MFC0204726.1"/>
    </source>
</evidence>
<dbReference type="InterPro" id="IPR048813">
    <property type="entry name" value="GP7-like"/>
</dbReference>
<dbReference type="Proteomes" id="UP001589798">
    <property type="component" value="Unassembled WGS sequence"/>
</dbReference>
<evidence type="ECO:0000313" key="2">
    <source>
        <dbReference type="Proteomes" id="UP001589798"/>
    </source>
</evidence>
<dbReference type="NCBIfam" id="NF045672">
    <property type="entry name" value="MCP_gp7_epsi_15"/>
    <property type="match status" value="1"/>
</dbReference>
<protein>
    <submittedName>
        <fullName evidence="1">Major capsid protein</fullName>
    </submittedName>
</protein>
<dbReference type="RefSeq" id="WP_379487487.1">
    <property type="nucleotide sequence ID" value="NZ_JBHLWK010000013.1"/>
</dbReference>
<name>A0ABV6CXH9_9SPHN</name>
<keyword evidence="2" id="KW-1185">Reference proteome</keyword>
<proteinExistence type="predicted"/>